<accession>A0A7Z2G5R2</accession>
<evidence type="ECO:0008006" key="4">
    <source>
        <dbReference type="Google" id="ProtNLM"/>
    </source>
</evidence>
<name>A0A7Z2G5R2_9BURK</name>
<keyword evidence="1" id="KW-0812">Transmembrane</keyword>
<gene>
    <name evidence="2" type="ORF">FAZ97_11885</name>
</gene>
<dbReference type="Pfam" id="PF01901">
    <property type="entry name" value="O_anti_polymase"/>
    <property type="match status" value="1"/>
</dbReference>
<dbReference type="EMBL" id="CP046909">
    <property type="protein sequence ID" value="QGZ55556.1"/>
    <property type="molecule type" value="Genomic_DNA"/>
</dbReference>
<dbReference type="InterPro" id="IPR002760">
    <property type="entry name" value="O_anti_polymase"/>
</dbReference>
<keyword evidence="1" id="KW-1133">Transmembrane helix</keyword>
<feature type="transmembrane region" description="Helical" evidence="1">
    <location>
        <begin position="121"/>
        <end position="140"/>
    </location>
</feature>
<protein>
    <recommendedName>
        <fullName evidence="4">Oligosaccharide repeat unit polymerase</fullName>
    </recommendedName>
</protein>
<feature type="transmembrane region" description="Helical" evidence="1">
    <location>
        <begin position="149"/>
        <end position="167"/>
    </location>
</feature>
<evidence type="ECO:0000313" key="3">
    <source>
        <dbReference type="Proteomes" id="UP000434209"/>
    </source>
</evidence>
<dbReference type="KEGG" id="pacp:FAZ97_11885"/>
<feature type="transmembrane region" description="Helical" evidence="1">
    <location>
        <begin position="173"/>
        <end position="191"/>
    </location>
</feature>
<sequence length="199" mass="22444">MGGGLAFFAASLSLFRVSQSYDVARFFANVDFGFVSDHKYILPFVPALSMFDFSQCTISKIGAALNEHMYGGLMLSNFETLLPGKHWGARNIIGDLTGARWVAGRPMSITPTLQGALYTDFGYFGVFAGMFIISWSICWLKKCAFYRDVVVRFCFCYFFALSLMSIHAGYWDVNFIFVGLFIFIIRAFDAMKVRFGRVV</sequence>
<keyword evidence="3" id="KW-1185">Reference proteome</keyword>
<dbReference type="Proteomes" id="UP000434209">
    <property type="component" value="Chromosome 1"/>
</dbReference>
<keyword evidence="1" id="KW-0472">Membrane</keyword>
<proteinExistence type="predicted"/>
<dbReference type="AlphaFoldDB" id="A0A7Z2G5R2"/>
<evidence type="ECO:0000256" key="1">
    <source>
        <dbReference type="SAM" id="Phobius"/>
    </source>
</evidence>
<reference evidence="2 3" key="1">
    <citation type="submission" date="2019-12" db="EMBL/GenBank/DDBJ databases">
        <title>Paraburkholderia acidiphila 7Q-K02 sp. nov and Paraburkholderia acidisoli DHF22 sp. nov., two strains isolated from forest soil.</title>
        <authorList>
            <person name="Gao Z."/>
            <person name="Qiu L."/>
        </authorList>
    </citation>
    <scope>NUCLEOTIDE SEQUENCE [LARGE SCALE GENOMIC DNA]</scope>
    <source>
        <strain evidence="2 3">7Q-K02</strain>
    </source>
</reference>
<organism evidence="2 3">
    <name type="scientific">Paraburkholderia acidiphila</name>
    <dbReference type="NCBI Taxonomy" id="2571747"/>
    <lineage>
        <taxon>Bacteria</taxon>
        <taxon>Pseudomonadati</taxon>
        <taxon>Pseudomonadota</taxon>
        <taxon>Betaproteobacteria</taxon>
        <taxon>Burkholderiales</taxon>
        <taxon>Burkholderiaceae</taxon>
        <taxon>Paraburkholderia</taxon>
    </lineage>
</organism>
<evidence type="ECO:0000313" key="2">
    <source>
        <dbReference type="EMBL" id="QGZ55556.1"/>
    </source>
</evidence>